<keyword evidence="2" id="KW-0812">Transmembrane</keyword>
<dbReference type="AlphaFoldDB" id="A0A6G1HJ93"/>
<proteinExistence type="predicted"/>
<reference evidence="3" key="1">
    <citation type="journal article" date="2020" name="Stud. Mycol.">
        <title>101 Dothideomycetes genomes: a test case for predicting lifestyles and emergence of pathogens.</title>
        <authorList>
            <person name="Haridas S."/>
            <person name="Albert R."/>
            <person name="Binder M."/>
            <person name="Bloem J."/>
            <person name="Labutti K."/>
            <person name="Salamov A."/>
            <person name="Andreopoulos B."/>
            <person name="Baker S."/>
            <person name="Barry K."/>
            <person name="Bills G."/>
            <person name="Bluhm B."/>
            <person name="Cannon C."/>
            <person name="Castanera R."/>
            <person name="Culley D."/>
            <person name="Daum C."/>
            <person name="Ezra D."/>
            <person name="Gonzalez J."/>
            <person name="Henrissat B."/>
            <person name="Kuo A."/>
            <person name="Liang C."/>
            <person name="Lipzen A."/>
            <person name="Lutzoni F."/>
            <person name="Magnuson J."/>
            <person name="Mondo S."/>
            <person name="Nolan M."/>
            <person name="Ohm R."/>
            <person name="Pangilinan J."/>
            <person name="Park H.-J."/>
            <person name="Ramirez L."/>
            <person name="Alfaro M."/>
            <person name="Sun H."/>
            <person name="Tritt A."/>
            <person name="Yoshinaga Y."/>
            <person name="Zwiers L.-H."/>
            <person name="Turgeon B."/>
            <person name="Goodwin S."/>
            <person name="Spatafora J."/>
            <person name="Crous P."/>
            <person name="Grigoriev I."/>
        </authorList>
    </citation>
    <scope>NUCLEOTIDE SEQUENCE</scope>
    <source>
        <strain evidence="3">CBS 262.69</strain>
    </source>
</reference>
<feature type="transmembrane region" description="Helical" evidence="2">
    <location>
        <begin position="111"/>
        <end position="135"/>
    </location>
</feature>
<accession>A0A6G1HJ93</accession>
<evidence type="ECO:0000256" key="2">
    <source>
        <dbReference type="SAM" id="Phobius"/>
    </source>
</evidence>
<keyword evidence="4" id="KW-1185">Reference proteome</keyword>
<keyword evidence="2" id="KW-1133">Transmembrane helix</keyword>
<evidence type="ECO:0000313" key="3">
    <source>
        <dbReference type="EMBL" id="KAF2395974.1"/>
    </source>
</evidence>
<evidence type="ECO:0000256" key="1">
    <source>
        <dbReference type="SAM" id="MobiDB-lite"/>
    </source>
</evidence>
<name>A0A6G1HJ93_9PEZI</name>
<feature type="region of interest" description="Disordered" evidence="1">
    <location>
        <begin position="83"/>
        <end position="106"/>
    </location>
</feature>
<organism evidence="3 4">
    <name type="scientific">Trichodelitschia bisporula</name>
    <dbReference type="NCBI Taxonomy" id="703511"/>
    <lineage>
        <taxon>Eukaryota</taxon>
        <taxon>Fungi</taxon>
        <taxon>Dikarya</taxon>
        <taxon>Ascomycota</taxon>
        <taxon>Pezizomycotina</taxon>
        <taxon>Dothideomycetes</taxon>
        <taxon>Dothideomycetes incertae sedis</taxon>
        <taxon>Phaeotrichales</taxon>
        <taxon>Phaeotrichaceae</taxon>
        <taxon>Trichodelitschia</taxon>
    </lineage>
</organism>
<gene>
    <name evidence="3" type="ORF">EJ06DRAFT_251776</name>
</gene>
<dbReference type="EMBL" id="ML996709">
    <property type="protein sequence ID" value="KAF2395974.1"/>
    <property type="molecule type" value="Genomic_DNA"/>
</dbReference>
<evidence type="ECO:0000313" key="4">
    <source>
        <dbReference type="Proteomes" id="UP000799640"/>
    </source>
</evidence>
<sequence length="141" mass="15643">MASRFEISSCYSSTVLKVDSGALHPADTGLIERPNVDRLIQAFEDHHGWMQCALSMFKTVDEYASEYRRLIWNLEVINTNVSHVPGRSTGPPGASGVTLKRESKSRRQDRGLLSLCVSSSSGCMTIIVSPTSMLLEFQMEM</sequence>
<keyword evidence="2" id="KW-0472">Membrane</keyword>
<protein>
    <submittedName>
        <fullName evidence="3">Uncharacterized protein</fullName>
    </submittedName>
</protein>
<dbReference type="Proteomes" id="UP000799640">
    <property type="component" value="Unassembled WGS sequence"/>
</dbReference>